<sequence length="289" mass="34394">MELKIISPQEGGFVKEIQWNNEELKAEISEKMQDYKNLVFTEETIKEAKKDRANLNKLKNAFEDERKRIKRQCMAPYERFEAQVKELIGLIEEPIRLIDAQIKEVEEQKRQEKRKGIEELFGSIGFQNFVTLDMVFDEKWLNASVPMSKIEEQMKSRMYEIGNGIMTIRNLPEFSFEAMEVYKKTLDLPQAIREGQRLSEIQKKKAAYEEEQRRMAEEEKARKQEEEAEKASVNQQEEKHPEAVEEREELVEQPEKIVRLDFRVWGTREQLLALRNYMKDNHLKFGKVE</sequence>
<name>A0A9D2VXL1_9FIRM</name>
<feature type="region of interest" description="Disordered" evidence="2">
    <location>
        <begin position="209"/>
        <end position="251"/>
    </location>
</feature>
<keyword evidence="1" id="KW-0175">Coiled coil</keyword>
<feature type="compositionally biased region" description="Basic and acidic residues" evidence="2">
    <location>
        <begin position="209"/>
        <end position="225"/>
    </location>
</feature>
<evidence type="ECO:0000313" key="4">
    <source>
        <dbReference type="Proteomes" id="UP000813420"/>
    </source>
</evidence>
<dbReference type="Pfam" id="PF07083">
    <property type="entry name" value="DUF1351"/>
    <property type="match status" value="1"/>
</dbReference>
<evidence type="ECO:0000313" key="3">
    <source>
        <dbReference type="EMBL" id="HJH49598.1"/>
    </source>
</evidence>
<dbReference type="Proteomes" id="UP000813420">
    <property type="component" value="Unassembled WGS sequence"/>
</dbReference>
<comment type="caution">
    <text evidence="3">The sequence shown here is derived from an EMBL/GenBank/DDBJ whole genome shotgun (WGS) entry which is preliminary data.</text>
</comment>
<evidence type="ECO:0000256" key="1">
    <source>
        <dbReference type="SAM" id="Coils"/>
    </source>
</evidence>
<gene>
    <name evidence="3" type="ORF">K8V39_04975</name>
</gene>
<proteinExistence type="predicted"/>
<protein>
    <submittedName>
        <fullName evidence="3">DUF1351 domain-containing protein</fullName>
    </submittedName>
</protein>
<dbReference type="InterPro" id="IPR009785">
    <property type="entry name" value="Prophage_Lj928_Orf309"/>
</dbReference>
<dbReference type="EMBL" id="DYXE01000048">
    <property type="protein sequence ID" value="HJH49598.1"/>
    <property type="molecule type" value="Genomic_DNA"/>
</dbReference>
<evidence type="ECO:0000256" key="2">
    <source>
        <dbReference type="SAM" id="MobiDB-lite"/>
    </source>
</evidence>
<feature type="coiled-coil region" evidence="1">
    <location>
        <begin position="14"/>
        <end position="115"/>
    </location>
</feature>
<dbReference type="RefSeq" id="WP_277271852.1">
    <property type="nucleotide sequence ID" value="NZ_DYXE01000048.1"/>
</dbReference>
<accession>A0A9D2VXL1</accession>
<reference evidence="3" key="1">
    <citation type="journal article" date="2021" name="PeerJ">
        <title>Extensive microbial diversity within the chicken gut microbiome revealed by metagenomics and culture.</title>
        <authorList>
            <person name="Gilroy R."/>
            <person name="Ravi A."/>
            <person name="Getino M."/>
            <person name="Pursley I."/>
            <person name="Horton D.L."/>
            <person name="Alikhan N.F."/>
            <person name="Baker D."/>
            <person name="Gharbi K."/>
            <person name="Hall N."/>
            <person name="Watson M."/>
            <person name="Adriaenssens E.M."/>
            <person name="Foster-Nyarko E."/>
            <person name="Jarju S."/>
            <person name="Secka A."/>
            <person name="Antonio M."/>
            <person name="Oren A."/>
            <person name="Chaudhuri R.R."/>
            <person name="La Ragione R."/>
            <person name="Hildebrand F."/>
            <person name="Pallen M.J."/>
        </authorList>
    </citation>
    <scope>NUCLEOTIDE SEQUENCE</scope>
    <source>
        <strain evidence="3">USAMLcec4-12693</strain>
    </source>
</reference>
<organism evidence="3 4">
    <name type="scientific">Merdimonas faecis</name>
    <dbReference type="NCBI Taxonomy" id="1653435"/>
    <lineage>
        <taxon>Bacteria</taxon>
        <taxon>Bacillati</taxon>
        <taxon>Bacillota</taxon>
        <taxon>Clostridia</taxon>
        <taxon>Lachnospirales</taxon>
        <taxon>Lachnospiraceae</taxon>
        <taxon>Merdimonas</taxon>
    </lineage>
</organism>
<reference evidence="3" key="2">
    <citation type="submission" date="2021-09" db="EMBL/GenBank/DDBJ databases">
        <authorList>
            <person name="Gilroy R."/>
        </authorList>
    </citation>
    <scope>NUCLEOTIDE SEQUENCE</scope>
    <source>
        <strain evidence="3">USAMLcec4-12693</strain>
    </source>
</reference>
<dbReference type="AlphaFoldDB" id="A0A9D2VXL1"/>